<dbReference type="AlphaFoldDB" id="C6BQ71"/>
<name>C6BQ71_RALP1</name>
<dbReference type="KEGG" id="rpf:Rpic12D_4679"/>
<evidence type="ECO:0000313" key="1">
    <source>
        <dbReference type="EMBL" id="ACS65918.1"/>
    </source>
</evidence>
<protein>
    <submittedName>
        <fullName evidence="1">Uncharacterized protein</fullName>
    </submittedName>
</protein>
<organism evidence="1">
    <name type="scientific">Ralstonia pickettii (strain 12D)</name>
    <dbReference type="NCBI Taxonomy" id="428406"/>
    <lineage>
        <taxon>Bacteria</taxon>
        <taxon>Pseudomonadati</taxon>
        <taxon>Pseudomonadota</taxon>
        <taxon>Betaproteobacteria</taxon>
        <taxon>Burkholderiales</taxon>
        <taxon>Burkholderiaceae</taxon>
        <taxon>Ralstonia</taxon>
    </lineage>
</organism>
<gene>
    <name evidence="1" type="ordered locus">Rpic12D_4679</name>
</gene>
<geneLocation type="plasmid" evidence="1">
    <name>pRp12D01</name>
</geneLocation>
<reference evidence="1" key="1">
    <citation type="submission" date="2009-06" db="EMBL/GenBank/DDBJ databases">
        <title>Complete sequence plasmid 1 of Ralstonia pickettii 12D.</title>
        <authorList>
            <consortium name="US DOE Joint Genome Institute"/>
            <person name="Lucas S."/>
            <person name="Copeland A."/>
            <person name="Lapidus A."/>
            <person name="Glavina del Rio T."/>
            <person name="Dalin E."/>
            <person name="Tice H."/>
            <person name="Bruce D."/>
            <person name="Goodwin L."/>
            <person name="Pitluck S."/>
            <person name="Sims D."/>
            <person name="Meincke L."/>
            <person name="Brettin T."/>
            <person name="Detter J.C."/>
            <person name="Han C."/>
            <person name="Larimer F."/>
            <person name="Land M."/>
            <person name="Hauser L."/>
            <person name="Kyrpides N."/>
            <person name="Ovchinnikova G."/>
            <person name="Marsh T."/>
            <person name="Richardson P."/>
        </authorList>
    </citation>
    <scope>NUCLEOTIDE SEQUENCE [LARGE SCALE GENOMIC DNA]</scope>
    <source>
        <plasmid evidence="1">12D</plasmid>
        <plasmid evidence="1">pRp12D01</plasmid>
    </source>
</reference>
<sequence>MTTKDDEYITIFRRFRRTKSGALLDARKFGLAAWPIKVRRQK</sequence>
<proteinExistence type="predicted"/>
<dbReference type="EMBL" id="CP001646">
    <property type="protein sequence ID" value="ACS65918.1"/>
    <property type="molecule type" value="Genomic_DNA"/>
</dbReference>
<keyword evidence="1" id="KW-0614">Plasmid</keyword>
<accession>C6BQ71</accession>
<dbReference type="HOGENOM" id="CLU_3248499_0_0_4"/>